<sequence length="152" mass="17476">MAPKFPKCHRIAKKIGSRRIDKILQEIFTRERQAYDCDEKEYNERIEELEARVDYRRGIIAELQNHGFDAVVDEPLAVLKAAVLDDLVEISRLLQMSHLAAMRARAVNGLECLIQAQAKNEEILRLLVEALNAVRGARAEKRRHVMVMEAQD</sequence>
<reference evidence="1 2" key="1">
    <citation type="journal article" date="2018" name="Mol. Plant">
        <title>The genome of Artemisia annua provides insight into the evolution of Asteraceae family and artemisinin biosynthesis.</title>
        <authorList>
            <person name="Shen Q."/>
            <person name="Zhang L."/>
            <person name="Liao Z."/>
            <person name="Wang S."/>
            <person name="Yan T."/>
            <person name="Shi P."/>
            <person name="Liu M."/>
            <person name="Fu X."/>
            <person name="Pan Q."/>
            <person name="Wang Y."/>
            <person name="Lv Z."/>
            <person name="Lu X."/>
            <person name="Zhang F."/>
            <person name="Jiang W."/>
            <person name="Ma Y."/>
            <person name="Chen M."/>
            <person name="Hao X."/>
            <person name="Li L."/>
            <person name="Tang Y."/>
            <person name="Lv G."/>
            <person name="Zhou Y."/>
            <person name="Sun X."/>
            <person name="Brodelius P.E."/>
            <person name="Rose J.K.C."/>
            <person name="Tang K."/>
        </authorList>
    </citation>
    <scope>NUCLEOTIDE SEQUENCE [LARGE SCALE GENOMIC DNA]</scope>
    <source>
        <strain evidence="2">cv. Huhao1</strain>
        <tissue evidence="1">Leaf</tissue>
    </source>
</reference>
<dbReference type="Proteomes" id="UP000245207">
    <property type="component" value="Unassembled WGS sequence"/>
</dbReference>
<evidence type="ECO:0000313" key="1">
    <source>
        <dbReference type="EMBL" id="PWA44898.1"/>
    </source>
</evidence>
<organism evidence="1 2">
    <name type="scientific">Artemisia annua</name>
    <name type="common">Sweet wormwood</name>
    <dbReference type="NCBI Taxonomy" id="35608"/>
    <lineage>
        <taxon>Eukaryota</taxon>
        <taxon>Viridiplantae</taxon>
        <taxon>Streptophyta</taxon>
        <taxon>Embryophyta</taxon>
        <taxon>Tracheophyta</taxon>
        <taxon>Spermatophyta</taxon>
        <taxon>Magnoliopsida</taxon>
        <taxon>eudicotyledons</taxon>
        <taxon>Gunneridae</taxon>
        <taxon>Pentapetalae</taxon>
        <taxon>asterids</taxon>
        <taxon>campanulids</taxon>
        <taxon>Asterales</taxon>
        <taxon>Asteraceae</taxon>
        <taxon>Asteroideae</taxon>
        <taxon>Anthemideae</taxon>
        <taxon>Artemisiinae</taxon>
        <taxon>Artemisia</taxon>
    </lineage>
</organism>
<dbReference type="AlphaFoldDB" id="A0A2U1L7C5"/>
<evidence type="ECO:0000313" key="2">
    <source>
        <dbReference type="Proteomes" id="UP000245207"/>
    </source>
</evidence>
<gene>
    <name evidence="1" type="ORF">CTI12_AA521790</name>
</gene>
<dbReference type="EMBL" id="PKPP01011047">
    <property type="protein sequence ID" value="PWA44898.1"/>
    <property type="molecule type" value="Genomic_DNA"/>
</dbReference>
<name>A0A2U1L7C5_ARTAN</name>
<protein>
    <submittedName>
        <fullName evidence="1">Uncharacterized protein</fullName>
    </submittedName>
</protein>
<proteinExistence type="predicted"/>
<comment type="caution">
    <text evidence="1">The sequence shown here is derived from an EMBL/GenBank/DDBJ whole genome shotgun (WGS) entry which is preliminary data.</text>
</comment>
<keyword evidence="2" id="KW-1185">Reference proteome</keyword>
<accession>A0A2U1L7C5</accession>